<reference evidence="1" key="1">
    <citation type="submission" date="2021-06" db="EMBL/GenBank/DDBJ databases">
        <authorList>
            <person name="Kallberg Y."/>
            <person name="Tangrot J."/>
            <person name="Rosling A."/>
        </authorList>
    </citation>
    <scope>NUCLEOTIDE SEQUENCE</scope>
    <source>
        <strain evidence="1">CL551</strain>
    </source>
</reference>
<accession>A0A9N9P420</accession>
<organism evidence="1 2">
    <name type="scientific">Acaulospora morrowiae</name>
    <dbReference type="NCBI Taxonomy" id="94023"/>
    <lineage>
        <taxon>Eukaryota</taxon>
        <taxon>Fungi</taxon>
        <taxon>Fungi incertae sedis</taxon>
        <taxon>Mucoromycota</taxon>
        <taxon>Glomeromycotina</taxon>
        <taxon>Glomeromycetes</taxon>
        <taxon>Diversisporales</taxon>
        <taxon>Acaulosporaceae</taxon>
        <taxon>Acaulospora</taxon>
    </lineage>
</organism>
<dbReference type="EMBL" id="CAJVPV010059799">
    <property type="protein sequence ID" value="CAG8789304.1"/>
    <property type="molecule type" value="Genomic_DNA"/>
</dbReference>
<evidence type="ECO:0000313" key="1">
    <source>
        <dbReference type="EMBL" id="CAG8789304.1"/>
    </source>
</evidence>
<protein>
    <submittedName>
        <fullName evidence="1">14885_t:CDS:1</fullName>
    </submittedName>
</protein>
<dbReference type="Proteomes" id="UP000789342">
    <property type="component" value="Unassembled WGS sequence"/>
</dbReference>
<sequence>MQGLHLDEQSYIINTGGLAQSYKDCLPCSRLFPMCQITKIKGNNMFSSEVRRAVQKRRDYGETFNLARKAVRSAVETGGETFCRLKTSLNDWFAKEQRLARIDNDDKENFDSSQ</sequence>
<feature type="non-terminal residue" evidence="1">
    <location>
        <position position="114"/>
    </location>
</feature>
<keyword evidence="2" id="KW-1185">Reference proteome</keyword>
<dbReference type="AlphaFoldDB" id="A0A9N9P420"/>
<proteinExistence type="predicted"/>
<comment type="caution">
    <text evidence="1">The sequence shown here is derived from an EMBL/GenBank/DDBJ whole genome shotgun (WGS) entry which is preliminary data.</text>
</comment>
<evidence type="ECO:0000313" key="2">
    <source>
        <dbReference type="Proteomes" id="UP000789342"/>
    </source>
</evidence>
<name>A0A9N9P420_9GLOM</name>
<dbReference type="OrthoDB" id="2396460at2759"/>
<gene>
    <name evidence="1" type="ORF">AMORRO_LOCUS17998</name>
</gene>